<proteinExistence type="predicted"/>
<feature type="transmembrane region" description="Helical" evidence="1">
    <location>
        <begin position="12"/>
        <end position="35"/>
    </location>
</feature>
<keyword evidence="1" id="KW-1133">Transmembrane helix</keyword>
<organism evidence="2">
    <name type="scientific">hydrothermal vent metagenome</name>
    <dbReference type="NCBI Taxonomy" id="652676"/>
    <lineage>
        <taxon>unclassified sequences</taxon>
        <taxon>metagenomes</taxon>
        <taxon>ecological metagenomes</taxon>
    </lineage>
</organism>
<keyword evidence="1" id="KW-0812">Transmembrane</keyword>
<keyword evidence="1" id="KW-0472">Membrane</keyword>
<accession>A0A3B0UHS2</accession>
<feature type="transmembrane region" description="Helical" evidence="1">
    <location>
        <begin position="104"/>
        <end position="122"/>
    </location>
</feature>
<dbReference type="EMBL" id="UOEN01000502">
    <property type="protein sequence ID" value="VAW19834.1"/>
    <property type="molecule type" value="Genomic_DNA"/>
</dbReference>
<reference evidence="2" key="1">
    <citation type="submission" date="2018-06" db="EMBL/GenBank/DDBJ databases">
        <authorList>
            <person name="Zhirakovskaya E."/>
        </authorList>
    </citation>
    <scope>NUCLEOTIDE SEQUENCE</scope>
</reference>
<protein>
    <submittedName>
        <fullName evidence="2">Uncharacterized protein</fullName>
    </submittedName>
</protein>
<feature type="transmembrane region" description="Helical" evidence="1">
    <location>
        <begin position="75"/>
        <end position="92"/>
    </location>
</feature>
<sequence>MGTQSLGIKILFGLEIVISLRILLFTIPVIISRWMQKVFSAGYIDDWMILVATVVAFFYLVVGFSSMFGHRLWKVFHYMAAFVTVMLTYGFLKLIANTYETPTIFHMLPSVIALGVACIVAMSGRKKAVSGE</sequence>
<gene>
    <name evidence="2" type="ORF">MNBD_BACTEROID05-714</name>
</gene>
<name>A0A3B0UHS2_9ZZZZ</name>
<evidence type="ECO:0000313" key="2">
    <source>
        <dbReference type="EMBL" id="VAW19834.1"/>
    </source>
</evidence>
<dbReference type="AlphaFoldDB" id="A0A3B0UHS2"/>
<evidence type="ECO:0000256" key="1">
    <source>
        <dbReference type="SAM" id="Phobius"/>
    </source>
</evidence>
<feature type="transmembrane region" description="Helical" evidence="1">
    <location>
        <begin position="47"/>
        <end position="68"/>
    </location>
</feature>